<evidence type="ECO:0000256" key="1">
    <source>
        <dbReference type="SAM" id="MobiDB-lite"/>
    </source>
</evidence>
<name>A0A0K9P4R8_ZOSMR</name>
<dbReference type="EMBL" id="LFYR01001193">
    <property type="protein sequence ID" value="KMZ64003.1"/>
    <property type="molecule type" value="Genomic_DNA"/>
</dbReference>
<protein>
    <submittedName>
        <fullName evidence="3">Putative Chaperone protein dnaJ</fullName>
    </submittedName>
</protein>
<dbReference type="OrthoDB" id="10250354at2759"/>
<dbReference type="Gene3D" id="1.10.287.110">
    <property type="entry name" value="DnaJ domain"/>
    <property type="match status" value="1"/>
</dbReference>
<dbReference type="InterPro" id="IPR018253">
    <property type="entry name" value="DnaJ_domain_CS"/>
</dbReference>
<dbReference type="PANTHER" id="PTHR45098">
    <property type="entry name" value="DNAJ DOMAIN CONTAINING PROTEIN, EXPRESSED"/>
    <property type="match status" value="1"/>
</dbReference>
<dbReference type="PRINTS" id="PR00625">
    <property type="entry name" value="JDOMAIN"/>
</dbReference>
<accession>A0A0K9P4R8</accession>
<dbReference type="STRING" id="29655.A0A0K9P4R8"/>
<dbReference type="InterPro" id="IPR001623">
    <property type="entry name" value="DnaJ_domain"/>
</dbReference>
<dbReference type="AlphaFoldDB" id="A0A0K9P4R8"/>
<dbReference type="InterPro" id="IPR036869">
    <property type="entry name" value="J_dom_sf"/>
</dbReference>
<feature type="domain" description="J" evidence="2">
    <location>
        <begin position="10"/>
        <end position="82"/>
    </location>
</feature>
<dbReference type="CDD" id="cd12429">
    <property type="entry name" value="RRM_DNAJC17"/>
    <property type="match status" value="1"/>
</dbReference>
<dbReference type="SUPFAM" id="SSF54928">
    <property type="entry name" value="RNA-binding domain, RBD"/>
    <property type="match status" value="1"/>
</dbReference>
<dbReference type="CDD" id="cd06257">
    <property type="entry name" value="DnaJ"/>
    <property type="match status" value="1"/>
</dbReference>
<feature type="region of interest" description="Disordered" evidence="1">
    <location>
        <begin position="144"/>
        <end position="168"/>
    </location>
</feature>
<dbReference type="InterPro" id="IPR000504">
    <property type="entry name" value="RRM_dom"/>
</dbReference>
<dbReference type="Pfam" id="PF00226">
    <property type="entry name" value="DnaJ"/>
    <property type="match status" value="1"/>
</dbReference>
<comment type="caution">
    <text evidence="3">The sequence shown here is derived from an EMBL/GenBank/DDBJ whole genome shotgun (WGS) entry which is preliminary data.</text>
</comment>
<feature type="region of interest" description="Disordered" evidence="1">
    <location>
        <begin position="104"/>
        <end position="123"/>
    </location>
</feature>
<dbReference type="PROSITE" id="PS50076">
    <property type="entry name" value="DNAJ_2"/>
    <property type="match status" value="1"/>
</dbReference>
<dbReference type="GO" id="GO:0005783">
    <property type="term" value="C:endoplasmic reticulum"/>
    <property type="evidence" value="ECO:0007669"/>
    <property type="project" value="UniProtKB-ARBA"/>
</dbReference>
<evidence type="ECO:0000313" key="4">
    <source>
        <dbReference type="Proteomes" id="UP000036987"/>
    </source>
</evidence>
<evidence type="ECO:0000259" key="2">
    <source>
        <dbReference type="PROSITE" id="PS50076"/>
    </source>
</evidence>
<dbReference type="Gene3D" id="3.30.70.330">
    <property type="match status" value="1"/>
</dbReference>
<sequence length="306" mass="34254">MAGSDDVAIDHYIILGLPSDANSTKLSLEDITKAYKNKARELHPDKRRDVSAAIATAEFQQLTSSYEILKDASARKAFDALLSVRRYRTQLRSQVQSKRQKLVSDLEERERKGERDEFDPRREEKAAAARLKVEIERIRAKMRASRNVGGERAQKDTRNGDGGGGEGVMEMEEKEKILKVSWEREGGEQYSAESLRKLFEKFGEVEDVMIRERRGKKMKKIALIVMKSRDAVITATQNMCGSLSNPLLVLPLHPCNTVTAASPPATSSVPTTPSCNHVLGTGYQAFEDSVMQKLQKAAERQKNLNS</sequence>
<proteinExistence type="predicted"/>
<dbReference type="GO" id="GO:0003723">
    <property type="term" value="F:RNA binding"/>
    <property type="evidence" value="ECO:0007669"/>
    <property type="project" value="InterPro"/>
</dbReference>
<reference evidence="4" key="1">
    <citation type="journal article" date="2016" name="Nature">
        <title>The genome of the seagrass Zostera marina reveals angiosperm adaptation to the sea.</title>
        <authorList>
            <person name="Olsen J.L."/>
            <person name="Rouze P."/>
            <person name="Verhelst B."/>
            <person name="Lin Y.-C."/>
            <person name="Bayer T."/>
            <person name="Collen J."/>
            <person name="Dattolo E."/>
            <person name="De Paoli E."/>
            <person name="Dittami S."/>
            <person name="Maumus F."/>
            <person name="Michel G."/>
            <person name="Kersting A."/>
            <person name="Lauritano C."/>
            <person name="Lohaus R."/>
            <person name="Toepel M."/>
            <person name="Tonon T."/>
            <person name="Vanneste K."/>
            <person name="Amirebrahimi M."/>
            <person name="Brakel J."/>
            <person name="Bostroem C."/>
            <person name="Chovatia M."/>
            <person name="Grimwood J."/>
            <person name="Jenkins J.W."/>
            <person name="Jueterbock A."/>
            <person name="Mraz A."/>
            <person name="Stam W.T."/>
            <person name="Tice H."/>
            <person name="Bornberg-Bauer E."/>
            <person name="Green P.J."/>
            <person name="Pearson G.A."/>
            <person name="Procaccini G."/>
            <person name="Duarte C.M."/>
            <person name="Schmutz J."/>
            <person name="Reusch T.B.H."/>
            <person name="Van de Peer Y."/>
        </authorList>
    </citation>
    <scope>NUCLEOTIDE SEQUENCE [LARGE SCALE GENOMIC DNA]</scope>
    <source>
        <strain evidence="4">cv. Finnish</strain>
    </source>
</reference>
<dbReference type="PROSITE" id="PS00636">
    <property type="entry name" value="DNAJ_1"/>
    <property type="match status" value="1"/>
</dbReference>
<organism evidence="3 4">
    <name type="scientific">Zostera marina</name>
    <name type="common">Eelgrass</name>
    <dbReference type="NCBI Taxonomy" id="29655"/>
    <lineage>
        <taxon>Eukaryota</taxon>
        <taxon>Viridiplantae</taxon>
        <taxon>Streptophyta</taxon>
        <taxon>Embryophyta</taxon>
        <taxon>Tracheophyta</taxon>
        <taxon>Spermatophyta</taxon>
        <taxon>Magnoliopsida</taxon>
        <taxon>Liliopsida</taxon>
        <taxon>Zosteraceae</taxon>
        <taxon>Zostera</taxon>
    </lineage>
</organism>
<keyword evidence="4" id="KW-1185">Reference proteome</keyword>
<gene>
    <name evidence="3" type="ORF">ZOSMA_38G01110</name>
</gene>
<dbReference type="InterPro" id="IPR035979">
    <property type="entry name" value="RBD_domain_sf"/>
</dbReference>
<dbReference type="SUPFAM" id="SSF46565">
    <property type="entry name" value="Chaperone J-domain"/>
    <property type="match status" value="1"/>
</dbReference>
<dbReference type="SMART" id="SM00271">
    <property type="entry name" value="DnaJ"/>
    <property type="match status" value="1"/>
</dbReference>
<dbReference type="InterPro" id="IPR034254">
    <property type="entry name" value="DNAJC17_RRM"/>
</dbReference>
<dbReference type="OMA" id="NPLHFQW"/>
<evidence type="ECO:0000313" key="3">
    <source>
        <dbReference type="EMBL" id="KMZ64003.1"/>
    </source>
</evidence>
<dbReference type="PANTHER" id="PTHR45098:SF1">
    <property type="entry name" value="DNAJ DOMAIN CONTAINING PROTEIN, EXPRESSED"/>
    <property type="match status" value="1"/>
</dbReference>
<dbReference type="Proteomes" id="UP000036987">
    <property type="component" value="Unassembled WGS sequence"/>
</dbReference>
<dbReference type="InterPro" id="IPR012677">
    <property type="entry name" value="Nucleotide-bd_a/b_plait_sf"/>
</dbReference>
<dbReference type="Pfam" id="PF00076">
    <property type="entry name" value="RRM_1"/>
    <property type="match status" value="1"/>
</dbReference>